<feature type="compositionally biased region" description="Polar residues" evidence="1">
    <location>
        <begin position="105"/>
        <end position="115"/>
    </location>
</feature>
<accession>A0A292Q700</accession>
<proteinExistence type="predicted"/>
<dbReference type="Proteomes" id="UP001412239">
    <property type="component" value="Unassembled WGS sequence"/>
</dbReference>
<reference evidence="2" key="1">
    <citation type="submission" date="2015-10" db="EMBL/GenBank/DDBJ databases">
        <authorList>
            <person name="Regsiter A."/>
            <person name="william w."/>
        </authorList>
    </citation>
    <scope>NUCLEOTIDE SEQUENCE</scope>
    <source>
        <strain evidence="2">Montdore</strain>
    </source>
</reference>
<evidence type="ECO:0000313" key="2">
    <source>
        <dbReference type="EMBL" id="CUS15592.1"/>
    </source>
</evidence>
<keyword evidence="3" id="KW-1185">Reference proteome</keyword>
<feature type="region of interest" description="Disordered" evidence="1">
    <location>
        <begin position="95"/>
        <end position="124"/>
    </location>
</feature>
<protein>
    <submittedName>
        <fullName evidence="2">Uncharacterized protein</fullName>
    </submittedName>
</protein>
<name>A0A292Q700_9PEZI</name>
<dbReference type="AlphaFoldDB" id="A0A292Q700"/>
<sequence>MMMQAISIPMLPIIGDYRSRVSMAGAQPVHPNIYATLPASEFATEGQRSTVLGRMKGPPWGVSIPSARDIIIANQSLRSCSPASGQTAALISYPQISHHSRSSRRPLQQNGSPGTHDSPLSGIRESGEGLSPSFILFDKSVPGLNLRETKNTGGKSIDAIEVCFDSYKQHGTVPYRYLHPN</sequence>
<organism evidence="2 3">
    <name type="scientific">Tuber aestivum</name>
    <name type="common">summer truffle</name>
    <dbReference type="NCBI Taxonomy" id="59557"/>
    <lineage>
        <taxon>Eukaryota</taxon>
        <taxon>Fungi</taxon>
        <taxon>Dikarya</taxon>
        <taxon>Ascomycota</taxon>
        <taxon>Pezizomycotina</taxon>
        <taxon>Pezizomycetes</taxon>
        <taxon>Pezizales</taxon>
        <taxon>Tuberaceae</taxon>
        <taxon>Tuber</taxon>
    </lineage>
</organism>
<evidence type="ECO:0000313" key="3">
    <source>
        <dbReference type="Proteomes" id="UP001412239"/>
    </source>
</evidence>
<evidence type="ECO:0000256" key="1">
    <source>
        <dbReference type="SAM" id="MobiDB-lite"/>
    </source>
</evidence>
<dbReference type="EMBL" id="LN890945">
    <property type="protein sequence ID" value="CUS15592.1"/>
    <property type="molecule type" value="Genomic_DNA"/>
</dbReference>
<gene>
    <name evidence="2" type="ORF">GSTUAT00000295001</name>
</gene>